<keyword evidence="9" id="KW-1185">Reference proteome</keyword>
<feature type="domain" description="RNA polymerase sigma-70 region 2" evidence="6">
    <location>
        <begin position="11"/>
        <end position="74"/>
    </location>
</feature>
<dbReference type="GO" id="GO:0016987">
    <property type="term" value="F:sigma factor activity"/>
    <property type="evidence" value="ECO:0007669"/>
    <property type="project" value="UniProtKB-KW"/>
</dbReference>
<dbReference type="InterPro" id="IPR013249">
    <property type="entry name" value="RNA_pol_sigma70_r4_t2"/>
</dbReference>
<dbReference type="Gene3D" id="1.10.1740.10">
    <property type="match status" value="1"/>
</dbReference>
<evidence type="ECO:0000256" key="5">
    <source>
        <dbReference type="ARBA" id="ARBA00023163"/>
    </source>
</evidence>
<evidence type="ECO:0000259" key="6">
    <source>
        <dbReference type="Pfam" id="PF04542"/>
    </source>
</evidence>
<evidence type="ECO:0000259" key="7">
    <source>
        <dbReference type="Pfam" id="PF08281"/>
    </source>
</evidence>
<comment type="similarity">
    <text evidence="1">Belongs to the sigma-70 factor family. ECF subfamily.</text>
</comment>
<keyword evidence="3" id="KW-0731">Sigma factor</keyword>
<dbReference type="InterPro" id="IPR039425">
    <property type="entry name" value="RNA_pol_sigma-70-like"/>
</dbReference>
<evidence type="ECO:0000256" key="3">
    <source>
        <dbReference type="ARBA" id="ARBA00023082"/>
    </source>
</evidence>
<keyword evidence="5" id="KW-0804">Transcription</keyword>
<evidence type="ECO:0000256" key="2">
    <source>
        <dbReference type="ARBA" id="ARBA00023015"/>
    </source>
</evidence>
<dbReference type="InterPro" id="IPR013324">
    <property type="entry name" value="RNA_pol_sigma_r3/r4-like"/>
</dbReference>
<dbReference type="Pfam" id="PF08281">
    <property type="entry name" value="Sigma70_r4_2"/>
    <property type="match status" value="1"/>
</dbReference>
<dbReference type="InterPro" id="IPR036388">
    <property type="entry name" value="WH-like_DNA-bd_sf"/>
</dbReference>
<dbReference type="Proteomes" id="UP000282196">
    <property type="component" value="Unassembled WGS sequence"/>
</dbReference>
<evidence type="ECO:0000313" key="9">
    <source>
        <dbReference type="Proteomes" id="UP000282196"/>
    </source>
</evidence>
<evidence type="ECO:0000313" key="8">
    <source>
        <dbReference type="EMBL" id="GBR77492.1"/>
    </source>
</evidence>
<dbReference type="SUPFAM" id="SSF88659">
    <property type="entry name" value="Sigma3 and sigma4 domains of RNA polymerase sigma factors"/>
    <property type="match status" value="1"/>
</dbReference>
<gene>
    <name evidence="8" type="primary">rpoE</name>
    <name evidence="8" type="ORF">RDn1_151</name>
</gene>
<name>A0A388TKA2_9BACT</name>
<dbReference type="InterPro" id="IPR014284">
    <property type="entry name" value="RNA_pol_sigma-70_dom"/>
</dbReference>
<organism evidence="8 9">
    <name type="scientific">Candidatus Termititenax dinenymphae</name>
    <dbReference type="NCBI Taxonomy" id="2218523"/>
    <lineage>
        <taxon>Bacteria</taxon>
        <taxon>Bacillati</taxon>
        <taxon>Candidatus Margulisiibacteriota</taxon>
        <taxon>Candidatus Termititenacia</taxon>
        <taxon>Candidatus Termititenacales</taxon>
        <taxon>Candidatus Termititenacaceae</taxon>
        <taxon>Candidatus Termititenax</taxon>
    </lineage>
</organism>
<dbReference type="Gene3D" id="1.10.10.10">
    <property type="entry name" value="Winged helix-like DNA-binding domain superfamily/Winged helix DNA-binding domain"/>
    <property type="match status" value="1"/>
</dbReference>
<feature type="domain" description="RNA polymerase sigma factor 70 region 4 type 2" evidence="7">
    <location>
        <begin position="116"/>
        <end position="166"/>
    </location>
</feature>
<evidence type="ECO:0000256" key="1">
    <source>
        <dbReference type="ARBA" id="ARBA00010641"/>
    </source>
</evidence>
<protein>
    <submittedName>
        <fullName evidence="8">RNA polymerase sigma-70 subunit ECF subfamily</fullName>
    </submittedName>
</protein>
<dbReference type="GO" id="GO:0006352">
    <property type="term" value="P:DNA-templated transcription initiation"/>
    <property type="evidence" value="ECO:0007669"/>
    <property type="project" value="InterPro"/>
</dbReference>
<dbReference type="PANTHER" id="PTHR43133">
    <property type="entry name" value="RNA POLYMERASE ECF-TYPE SIGMA FACTO"/>
    <property type="match status" value="1"/>
</dbReference>
<keyword evidence="2" id="KW-0805">Transcription regulation</keyword>
<proteinExistence type="inferred from homology"/>
<dbReference type="InterPro" id="IPR007627">
    <property type="entry name" value="RNA_pol_sigma70_r2"/>
</dbReference>
<reference evidence="8 9" key="1">
    <citation type="journal article" date="2019" name="ISME J.">
        <title>Genome analyses of uncultured TG2/ZB3 bacteria in 'Margulisbacteria' specifically attached to ectosymbiotic spirochetes of protists in the termite gut.</title>
        <authorList>
            <person name="Utami Y.D."/>
            <person name="Kuwahara H."/>
            <person name="Igai K."/>
            <person name="Murakami T."/>
            <person name="Sugaya K."/>
            <person name="Morikawa T."/>
            <person name="Nagura Y."/>
            <person name="Yuki M."/>
            <person name="Deevong P."/>
            <person name="Inoue T."/>
            <person name="Kihara K."/>
            <person name="Lo N."/>
            <person name="Yamada A."/>
            <person name="Ohkuma M."/>
            <person name="Hongoh Y."/>
        </authorList>
    </citation>
    <scope>NUCLEOTIDE SEQUENCE [LARGE SCALE GENOMIC DNA]</scope>
    <source>
        <strain evidence="8">RsDinE6-01</strain>
    </source>
</reference>
<dbReference type="Pfam" id="PF04542">
    <property type="entry name" value="Sigma70_r2"/>
    <property type="match status" value="1"/>
</dbReference>
<comment type="caution">
    <text evidence="8">The sequence shown here is derived from an EMBL/GenBank/DDBJ whole genome shotgun (WGS) entry which is preliminary data.</text>
</comment>
<dbReference type="AlphaFoldDB" id="A0A388TKA2"/>
<dbReference type="SUPFAM" id="SSF88946">
    <property type="entry name" value="Sigma2 domain of RNA polymerase sigma factors"/>
    <property type="match status" value="1"/>
</dbReference>
<dbReference type="InterPro" id="IPR013325">
    <property type="entry name" value="RNA_pol_sigma_r2"/>
</dbReference>
<dbReference type="EMBL" id="BGZP01000002">
    <property type="protein sequence ID" value="GBR77492.1"/>
    <property type="molecule type" value="Genomic_DNA"/>
</dbReference>
<evidence type="ECO:0000256" key="4">
    <source>
        <dbReference type="ARBA" id="ARBA00023125"/>
    </source>
</evidence>
<dbReference type="NCBIfam" id="TIGR02937">
    <property type="entry name" value="sigma70-ECF"/>
    <property type="match status" value="1"/>
</dbReference>
<dbReference type="PANTHER" id="PTHR43133:SF8">
    <property type="entry name" value="RNA POLYMERASE SIGMA FACTOR HI_1459-RELATED"/>
    <property type="match status" value="1"/>
</dbReference>
<dbReference type="GO" id="GO:0003677">
    <property type="term" value="F:DNA binding"/>
    <property type="evidence" value="ECO:0007669"/>
    <property type="project" value="UniProtKB-KW"/>
</dbReference>
<sequence>MSPKTVAENFAEYREQLSNFIRKRVASPEDAEDILQDVFYQFVRMDSLGRLIENTSAWLYRVARNSILNLQHKKKAVQVSELEITDEANIFQDFAEVLFSTETTPETEYLSSLVWQEIETALAELPPEQREIFEQTELMDLPVKDIARTSGVPVNTLLSRKHYAVLHLRSRLKNLYAELMG</sequence>
<keyword evidence="4" id="KW-0238">DNA-binding</keyword>
<accession>A0A388TKA2</accession>